<dbReference type="GO" id="GO:0012505">
    <property type="term" value="C:endomembrane system"/>
    <property type="evidence" value="ECO:0007669"/>
    <property type="project" value="UniProtKB-SubCell"/>
</dbReference>
<dbReference type="PROSITE" id="PS00018">
    <property type="entry name" value="EF_HAND_1"/>
    <property type="match status" value="1"/>
</dbReference>
<keyword evidence="11" id="KW-1185">Reference proteome</keyword>
<keyword evidence="3" id="KW-0963">Cytoplasm</keyword>
<keyword evidence="4" id="KW-0479">Metal-binding</keyword>
<dbReference type="Proteomes" id="UP001634394">
    <property type="component" value="Unassembled WGS sequence"/>
</dbReference>
<evidence type="ECO:0000256" key="3">
    <source>
        <dbReference type="ARBA" id="ARBA00022490"/>
    </source>
</evidence>
<feature type="domain" description="EF-hand" evidence="8">
    <location>
        <begin position="138"/>
        <end position="173"/>
    </location>
</feature>
<dbReference type="EMBL" id="JBJQND010000019">
    <property type="protein sequence ID" value="KAL3832104.1"/>
    <property type="molecule type" value="Genomic_DNA"/>
</dbReference>
<dbReference type="SUPFAM" id="SSF47473">
    <property type="entry name" value="EF-hand"/>
    <property type="match status" value="1"/>
</dbReference>
<name>A0ABD3T5I5_SINWO</name>
<sequence>MMNPYNMHQQQGAMGVNMGMGGQYAHYGYQQGPSQHYGSYGGYFQNNVFECNAWQAYQFGTQDELQQVFMMEASRSPATAARQALQAEDLMNVMNNTHSIRNYYRINWSREMCSIMIAMLDRSRDGFMQWPEFLELQRCLVCWFNVFMQYDVNRSGFIEAHELVNIIGKLFGYQLQPATMTTLLKRYSRVVYDQYSNTEKTLLAFDDFVSVCVRLRAYTDAFRARDRQINGRETGSTYFQYDDFLQCVMCL</sequence>
<evidence type="ECO:0000259" key="8">
    <source>
        <dbReference type="PROSITE" id="PS50222"/>
    </source>
</evidence>
<comment type="subcellular location">
    <subcellularLocation>
        <location evidence="2">Cytoplasm</location>
    </subcellularLocation>
    <subcellularLocation>
        <location evidence="1">Endomembrane system</location>
    </subcellularLocation>
</comment>
<evidence type="ECO:0000256" key="2">
    <source>
        <dbReference type="ARBA" id="ARBA00004496"/>
    </source>
</evidence>
<evidence type="ECO:0000313" key="11">
    <source>
        <dbReference type="Proteomes" id="UP001634394"/>
    </source>
</evidence>
<dbReference type="GO" id="GO:0046872">
    <property type="term" value="F:metal ion binding"/>
    <property type="evidence" value="ECO:0007669"/>
    <property type="project" value="UniProtKB-KW"/>
</dbReference>
<dbReference type="AlphaFoldDB" id="A0ABD3T5I5"/>
<reference evidence="10 11" key="1">
    <citation type="submission" date="2024-11" db="EMBL/GenBank/DDBJ databases">
        <title>Chromosome-level genome assembly of the freshwater bivalve Anodonta woodiana.</title>
        <authorList>
            <person name="Chen X."/>
        </authorList>
    </citation>
    <scope>NUCLEOTIDE SEQUENCE [LARGE SCALE GENOMIC DNA]</scope>
    <source>
        <strain evidence="10">MN2024</strain>
        <tissue evidence="10">Gills</tissue>
    </source>
</reference>
<protein>
    <recommendedName>
        <fullName evidence="8">EF-hand domain-containing protein</fullName>
    </recommendedName>
</protein>
<dbReference type="PANTHER" id="PTHR46735">
    <property type="entry name" value="CALPAIN, SMALL SUBUNIT 1 A-RELATED"/>
    <property type="match status" value="1"/>
</dbReference>
<dbReference type="EMBL" id="JBJQND010000019">
    <property type="protein sequence ID" value="KAL3832160.1"/>
    <property type="molecule type" value="Genomic_DNA"/>
</dbReference>
<keyword evidence="5" id="KW-0677">Repeat</keyword>
<evidence type="ECO:0000256" key="7">
    <source>
        <dbReference type="ARBA" id="ARBA00023136"/>
    </source>
</evidence>
<comment type="caution">
    <text evidence="10">The sequence shown here is derived from an EMBL/GenBank/DDBJ whole genome shotgun (WGS) entry which is preliminary data.</text>
</comment>
<dbReference type="Gene3D" id="1.10.238.10">
    <property type="entry name" value="EF-hand"/>
    <property type="match status" value="1"/>
</dbReference>
<dbReference type="GO" id="GO:0005737">
    <property type="term" value="C:cytoplasm"/>
    <property type="evidence" value="ECO:0007669"/>
    <property type="project" value="UniProtKB-SubCell"/>
</dbReference>
<dbReference type="InterPro" id="IPR018247">
    <property type="entry name" value="EF_Hand_1_Ca_BS"/>
</dbReference>
<keyword evidence="7" id="KW-0472">Membrane</keyword>
<evidence type="ECO:0000256" key="1">
    <source>
        <dbReference type="ARBA" id="ARBA00004308"/>
    </source>
</evidence>
<evidence type="ECO:0000256" key="4">
    <source>
        <dbReference type="ARBA" id="ARBA00022723"/>
    </source>
</evidence>
<dbReference type="PANTHER" id="PTHR46735:SF3">
    <property type="entry name" value="CALPAIN SMALL SUBUNIT 1-RELATED"/>
    <property type="match status" value="1"/>
</dbReference>
<evidence type="ECO:0000256" key="6">
    <source>
        <dbReference type="ARBA" id="ARBA00022837"/>
    </source>
</evidence>
<dbReference type="InterPro" id="IPR011992">
    <property type="entry name" value="EF-hand-dom_pair"/>
</dbReference>
<dbReference type="InterPro" id="IPR002048">
    <property type="entry name" value="EF_hand_dom"/>
</dbReference>
<dbReference type="EMBL" id="JBJQND010000019">
    <property type="protein sequence ID" value="KAL3832105.1"/>
    <property type="molecule type" value="Genomic_DNA"/>
</dbReference>
<organism evidence="10 11">
    <name type="scientific">Sinanodonta woodiana</name>
    <name type="common">Chinese pond mussel</name>
    <name type="synonym">Anodonta woodiana</name>
    <dbReference type="NCBI Taxonomy" id="1069815"/>
    <lineage>
        <taxon>Eukaryota</taxon>
        <taxon>Metazoa</taxon>
        <taxon>Spiralia</taxon>
        <taxon>Lophotrochozoa</taxon>
        <taxon>Mollusca</taxon>
        <taxon>Bivalvia</taxon>
        <taxon>Autobranchia</taxon>
        <taxon>Heteroconchia</taxon>
        <taxon>Palaeoheterodonta</taxon>
        <taxon>Unionida</taxon>
        <taxon>Unionoidea</taxon>
        <taxon>Unionidae</taxon>
        <taxon>Unioninae</taxon>
        <taxon>Sinanodonta</taxon>
    </lineage>
</organism>
<accession>A0ABD3T5I5</accession>
<dbReference type="EMBL" id="JBJQND010000019">
    <property type="protein sequence ID" value="KAL3832159.1"/>
    <property type="molecule type" value="Genomic_DNA"/>
</dbReference>
<evidence type="ECO:0000313" key="9">
    <source>
        <dbReference type="EMBL" id="KAL3832104.1"/>
    </source>
</evidence>
<dbReference type="EMBL" id="JBJQND010000019">
    <property type="protein sequence ID" value="KAL3832106.1"/>
    <property type="molecule type" value="Genomic_DNA"/>
</dbReference>
<evidence type="ECO:0000313" key="10">
    <source>
        <dbReference type="EMBL" id="KAL3832160.1"/>
    </source>
</evidence>
<keyword evidence="6" id="KW-0106">Calcium</keyword>
<evidence type="ECO:0000256" key="5">
    <source>
        <dbReference type="ARBA" id="ARBA00022737"/>
    </source>
</evidence>
<gene>
    <name evidence="9" type="ORF">ACJMK2_023779</name>
    <name evidence="10" type="ORF">ACJMK2_023825</name>
</gene>
<dbReference type="PROSITE" id="PS50222">
    <property type="entry name" value="EF_HAND_2"/>
    <property type="match status" value="1"/>
</dbReference>
<dbReference type="EMBL" id="JBJQND010000019">
    <property type="protein sequence ID" value="KAL3832161.1"/>
    <property type="molecule type" value="Genomic_DNA"/>
</dbReference>
<proteinExistence type="predicted"/>